<feature type="non-terminal residue" evidence="1">
    <location>
        <position position="1"/>
    </location>
</feature>
<name>A0AAV9RFD0_9TELE</name>
<dbReference type="AlphaFoldDB" id="A0AAV9RFD0"/>
<dbReference type="Proteomes" id="UP001311232">
    <property type="component" value="Unassembled WGS sequence"/>
</dbReference>
<reference evidence="1 2" key="1">
    <citation type="submission" date="2021-06" db="EMBL/GenBank/DDBJ databases">
        <authorList>
            <person name="Palmer J.M."/>
        </authorList>
    </citation>
    <scope>NUCLEOTIDE SEQUENCE [LARGE SCALE GENOMIC DNA]</scope>
    <source>
        <strain evidence="1 2">MEX-2019</strain>
        <tissue evidence="1">Muscle</tissue>
    </source>
</reference>
<dbReference type="EMBL" id="JAHHUM010002006">
    <property type="protein sequence ID" value="KAK5607703.1"/>
    <property type="molecule type" value="Genomic_DNA"/>
</dbReference>
<comment type="caution">
    <text evidence="1">The sequence shown here is derived from an EMBL/GenBank/DDBJ whole genome shotgun (WGS) entry which is preliminary data.</text>
</comment>
<gene>
    <name evidence="1" type="ORF">CRENBAI_014112</name>
</gene>
<evidence type="ECO:0000313" key="2">
    <source>
        <dbReference type="Proteomes" id="UP001311232"/>
    </source>
</evidence>
<protein>
    <submittedName>
        <fullName evidence="1">Uncharacterized protein</fullName>
    </submittedName>
</protein>
<sequence>LQPFITRQPNKKLAVEQLDPLEEEKARQTWQAQALVRVCWECLAEPSARDVFNSHLRESFDQIPGDVGDSGPCSPHLLSMLLYVVAAVRSAVPVAVAIPEPGGGHRQ</sequence>
<keyword evidence="2" id="KW-1185">Reference proteome</keyword>
<accession>A0AAV9RFD0</accession>
<organism evidence="1 2">
    <name type="scientific">Crenichthys baileyi</name>
    <name type="common">White River springfish</name>
    <dbReference type="NCBI Taxonomy" id="28760"/>
    <lineage>
        <taxon>Eukaryota</taxon>
        <taxon>Metazoa</taxon>
        <taxon>Chordata</taxon>
        <taxon>Craniata</taxon>
        <taxon>Vertebrata</taxon>
        <taxon>Euteleostomi</taxon>
        <taxon>Actinopterygii</taxon>
        <taxon>Neopterygii</taxon>
        <taxon>Teleostei</taxon>
        <taxon>Neoteleostei</taxon>
        <taxon>Acanthomorphata</taxon>
        <taxon>Ovalentaria</taxon>
        <taxon>Atherinomorphae</taxon>
        <taxon>Cyprinodontiformes</taxon>
        <taxon>Goodeidae</taxon>
        <taxon>Crenichthys</taxon>
    </lineage>
</organism>
<evidence type="ECO:0000313" key="1">
    <source>
        <dbReference type="EMBL" id="KAK5607703.1"/>
    </source>
</evidence>
<proteinExistence type="predicted"/>